<keyword evidence="14" id="KW-1185">Reference proteome</keyword>
<feature type="active site" evidence="10 11">
    <location>
        <position position="184"/>
    </location>
</feature>
<comment type="catalytic activity">
    <reaction evidence="9 10">
        <text>L-glutamine + H2O = L-glutamate + NH4(+)</text>
        <dbReference type="Rhea" id="RHEA:15889"/>
        <dbReference type="ChEBI" id="CHEBI:15377"/>
        <dbReference type="ChEBI" id="CHEBI:28938"/>
        <dbReference type="ChEBI" id="CHEBI:29985"/>
        <dbReference type="ChEBI" id="CHEBI:58359"/>
        <dbReference type="EC" id="3.5.1.2"/>
    </reaction>
</comment>
<evidence type="ECO:0000259" key="12">
    <source>
        <dbReference type="Pfam" id="PF00117"/>
    </source>
</evidence>
<name>A0A9W6DDI3_9FIRM</name>
<keyword evidence="4 10" id="KW-0378">Hydrolase</keyword>
<comment type="subcellular location">
    <subcellularLocation>
        <location evidence="10">Cytoplasm</location>
    </subcellularLocation>
</comment>
<dbReference type="PROSITE" id="PS51273">
    <property type="entry name" value="GATASE_TYPE_1"/>
    <property type="match status" value="1"/>
</dbReference>
<dbReference type="GO" id="GO:0000105">
    <property type="term" value="P:L-histidine biosynthetic process"/>
    <property type="evidence" value="ECO:0007669"/>
    <property type="project" value="UniProtKB-UniRule"/>
</dbReference>
<dbReference type="Gene3D" id="3.40.50.880">
    <property type="match status" value="1"/>
</dbReference>
<dbReference type="GO" id="GO:0005737">
    <property type="term" value="C:cytoplasm"/>
    <property type="evidence" value="ECO:0007669"/>
    <property type="project" value="UniProtKB-SubCell"/>
</dbReference>
<comment type="catalytic activity">
    <reaction evidence="8 10">
        <text>5-[(5-phospho-1-deoxy-D-ribulos-1-ylimino)methylamino]-1-(5-phospho-beta-D-ribosyl)imidazole-4-carboxamide + L-glutamine = D-erythro-1-(imidazol-4-yl)glycerol 3-phosphate + 5-amino-1-(5-phospho-beta-D-ribosyl)imidazole-4-carboxamide + L-glutamate + H(+)</text>
        <dbReference type="Rhea" id="RHEA:24793"/>
        <dbReference type="ChEBI" id="CHEBI:15378"/>
        <dbReference type="ChEBI" id="CHEBI:29985"/>
        <dbReference type="ChEBI" id="CHEBI:58278"/>
        <dbReference type="ChEBI" id="CHEBI:58359"/>
        <dbReference type="ChEBI" id="CHEBI:58475"/>
        <dbReference type="ChEBI" id="CHEBI:58525"/>
        <dbReference type="EC" id="4.3.2.10"/>
    </reaction>
</comment>
<evidence type="ECO:0000256" key="9">
    <source>
        <dbReference type="ARBA" id="ARBA00049534"/>
    </source>
</evidence>
<reference evidence="13" key="1">
    <citation type="submission" date="2022-06" db="EMBL/GenBank/DDBJ databases">
        <title>Vallitalea longa sp. nov., an anaerobic bacterium isolated from marine sediment.</title>
        <authorList>
            <person name="Hirano S."/>
            <person name="Terahara T."/>
            <person name="Mori K."/>
            <person name="Hamada M."/>
            <person name="Matsumoto R."/>
            <person name="Kobayashi T."/>
        </authorList>
    </citation>
    <scope>NUCLEOTIDE SEQUENCE</scope>
    <source>
        <strain evidence="13">SH18-1</strain>
    </source>
</reference>
<sequence>MMKIGIIDYGMGNLGSISNALSYIGVEYIISSDVRELAKADKLILPGVGAFKDAIDLIREKKIDSFIDDSVRSKVPLLGICLGMQLLFDSSSEYGYHQGLSILHGDIVRFDTDLKIPHMGWNKLNIIKKDPLFKGLGSNIYVYFVHSYHLKTSEDIVSATTNYGSDIQVAAQKDNVFTLQFHPEKSGAVGLQILQNFISL</sequence>
<feature type="active site" evidence="10 11">
    <location>
        <position position="182"/>
    </location>
</feature>
<dbReference type="Pfam" id="PF00117">
    <property type="entry name" value="GATase"/>
    <property type="match status" value="1"/>
</dbReference>
<evidence type="ECO:0000256" key="3">
    <source>
        <dbReference type="ARBA" id="ARBA00022605"/>
    </source>
</evidence>
<evidence type="ECO:0000256" key="10">
    <source>
        <dbReference type="HAMAP-Rule" id="MF_00278"/>
    </source>
</evidence>
<comment type="subunit">
    <text evidence="2 10">Heterodimer of HisH and HisF.</text>
</comment>
<evidence type="ECO:0000313" key="14">
    <source>
        <dbReference type="Proteomes" id="UP001144256"/>
    </source>
</evidence>
<comment type="caution">
    <text evidence="13">The sequence shown here is derived from an EMBL/GenBank/DDBJ whole genome shotgun (WGS) entry which is preliminary data.</text>
</comment>
<evidence type="ECO:0000256" key="8">
    <source>
        <dbReference type="ARBA" id="ARBA00047838"/>
    </source>
</evidence>
<dbReference type="InterPro" id="IPR029062">
    <property type="entry name" value="Class_I_gatase-like"/>
</dbReference>
<evidence type="ECO:0000256" key="11">
    <source>
        <dbReference type="PIRSR" id="PIRSR000495-1"/>
    </source>
</evidence>
<dbReference type="GO" id="GO:0004359">
    <property type="term" value="F:glutaminase activity"/>
    <property type="evidence" value="ECO:0007669"/>
    <property type="project" value="UniProtKB-EC"/>
</dbReference>
<evidence type="ECO:0000256" key="4">
    <source>
        <dbReference type="ARBA" id="ARBA00022801"/>
    </source>
</evidence>
<dbReference type="InterPro" id="IPR010139">
    <property type="entry name" value="Imidazole-glycPsynth_HisH"/>
</dbReference>
<evidence type="ECO:0000313" key="13">
    <source>
        <dbReference type="EMBL" id="GKX28891.1"/>
    </source>
</evidence>
<dbReference type="PANTHER" id="PTHR42701:SF1">
    <property type="entry name" value="IMIDAZOLE GLYCEROL PHOSPHATE SYNTHASE SUBUNIT HISH"/>
    <property type="match status" value="1"/>
</dbReference>
<evidence type="ECO:0000256" key="5">
    <source>
        <dbReference type="ARBA" id="ARBA00022962"/>
    </source>
</evidence>
<dbReference type="PANTHER" id="PTHR42701">
    <property type="entry name" value="IMIDAZOLE GLYCEROL PHOSPHATE SYNTHASE SUBUNIT HISH"/>
    <property type="match status" value="1"/>
</dbReference>
<dbReference type="EMBL" id="BRLB01000002">
    <property type="protein sequence ID" value="GKX28891.1"/>
    <property type="molecule type" value="Genomic_DNA"/>
</dbReference>
<keyword evidence="6 10" id="KW-0368">Histidine biosynthesis</keyword>
<proteinExistence type="inferred from homology"/>
<accession>A0A9W6DDI3</accession>
<organism evidence="13 14">
    <name type="scientific">Vallitalea longa</name>
    <dbReference type="NCBI Taxonomy" id="2936439"/>
    <lineage>
        <taxon>Bacteria</taxon>
        <taxon>Bacillati</taxon>
        <taxon>Bacillota</taxon>
        <taxon>Clostridia</taxon>
        <taxon>Lachnospirales</taxon>
        <taxon>Vallitaleaceae</taxon>
        <taxon>Vallitalea</taxon>
    </lineage>
</organism>
<evidence type="ECO:0000256" key="2">
    <source>
        <dbReference type="ARBA" id="ARBA00011152"/>
    </source>
</evidence>
<feature type="active site" description="Nucleophile" evidence="10 11">
    <location>
        <position position="81"/>
    </location>
</feature>
<dbReference type="SUPFAM" id="SSF52317">
    <property type="entry name" value="Class I glutamine amidotransferase-like"/>
    <property type="match status" value="1"/>
</dbReference>
<dbReference type="CDD" id="cd01748">
    <property type="entry name" value="GATase1_IGP_Synthase"/>
    <property type="match status" value="1"/>
</dbReference>
<dbReference type="EC" id="3.5.1.2" evidence="10"/>
<dbReference type="HAMAP" id="MF_00278">
    <property type="entry name" value="HisH"/>
    <property type="match status" value="1"/>
</dbReference>
<dbReference type="InterPro" id="IPR017926">
    <property type="entry name" value="GATASE"/>
</dbReference>
<keyword evidence="5 10" id="KW-0315">Glutamine amidotransferase</keyword>
<dbReference type="GO" id="GO:0000107">
    <property type="term" value="F:imidazoleglycerol-phosphate synthase activity"/>
    <property type="evidence" value="ECO:0007669"/>
    <property type="project" value="UniProtKB-UniRule"/>
</dbReference>
<dbReference type="AlphaFoldDB" id="A0A9W6DDI3"/>
<comment type="pathway">
    <text evidence="1 10">Amino-acid biosynthesis; L-histidine biosynthesis; L-histidine from 5-phospho-alpha-D-ribose 1-diphosphate: step 5/9.</text>
</comment>
<gene>
    <name evidence="10 13" type="primary">hisH</name>
    <name evidence="13" type="ORF">SH1V18_13710</name>
</gene>
<evidence type="ECO:0000256" key="6">
    <source>
        <dbReference type="ARBA" id="ARBA00023102"/>
    </source>
</evidence>
<dbReference type="EC" id="4.3.2.10" evidence="10"/>
<protein>
    <recommendedName>
        <fullName evidence="10">Imidazole glycerol phosphate synthase subunit HisH</fullName>
        <ecNumber evidence="10">4.3.2.10</ecNumber>
    </recommendedName>
    <alternativeName>
        <fullName evidence="10">IGP synthase glutaminase subunit</fullName>
        <ecNumber evidence="10">3.5.1.2</ecNumber>
    </alternativeName>
    <alternativeName>
        <fullName evidence="10">IGP synthase subunit HisH</fullName>
    </alternativeName>
    <alternativeName>
        <fullName evidence="10">ImGP synthase subunit HisH</fullName>
        <shortName evidence="10">IGPS subunit HisH</shortName>
    </alternativeName>
</protein>
<dbReference type="GO" id="GO:0016829">
    <property type="term" value="F:lyase activity"/>
    <property type="evidence" value="ECO:0007669"/>
    <property type="project" value="UniProtKB-KW"/>
</dbReference>
<evidence type="ECO:0000256" key="1">
    <source>
        <dbReference type="ARBA" id="ARBA00005091"/>
    </source>
</evidence>
<comment type="function">
    <text evidence="10">IGPS catalyzes the conversion of PRFAR and glutamine to IGP, AICAR and glutamate. The HisH subunit catalyzes the hydrolysis of glutamine to glutamate and ammonia as part of the synthesis of IGP and AICAR. The resulting ammonia molecule is channeled to the active site of HisF.</text>
</comment>
<keyword evidence="3 10" id="KW-0028">Amino-acid biosynthesis</keyword>
<dbReference type="Proteomes" id="UP001144256">
    <property type="component" value="Unassembled WGS sequence"/>
</dbReference>
<feature type="domain" description="Glutamine amidotransferase" evidence="12">
    <location>
        <begin position="6"/>
        <end position="197"/>
    </location>
</feature>
<keyword evidence="10" id="KW-0963">Cytoplasm</keyword>
<dbReference type="PIRSF" id="PIRSF000495">
    <property type="entry name" value="Amidotransf_hisH"/>
    <property type="match status" value="1"/>
</dbReference>
<keyword evidence="7 10" id="KW-0456">Lyase</keyword>
<dbReference type="NCBIfam" id="TIGR01855">
    <property type="entry name" value="IMP_synth_hisH"/>
    <property type="match status" value="1"/>
</dbReference>
<evidence type="ECO:0000256" key="7">
    <source>
        <dbReference type="ARBA" id="ARBA00023239"/>
    </source>
</evidence>